<dbReference type="VEuPathDB" id="MicrosporidiaDB:AAJ76_5900016370"/>
<dbReference type="InterPro" id="IPR003097">
    <property type="entry name" value="CysJ-like_FAD-binding"/>
</dbReference>
<protein>
    <submittedName>
        <fullName evidence="7">Sulfite reductase subunit alpha</fullName>
    </submittedName>
</protein>
<dbReference type="InterPro" id="IPR017938">
    <property type="entry name" value="Riboflavin_synthase-like_b-brl"/>
</dbReference>
<organism evidence="7 8">
    <name type="scientific">Vairimorpha ceranae</name>
    <dbReference type="NCBI Taxonomy" id="40302"/>
    <lineage>
        <taxon>Eukaryota</taxon>
        <taxon>Fungi</taxon>
        <taxon>Fungi incertae sedis</taxon>
        <taxon>Microsporidia</taxon>
        <taxon>Nosematidae</taxon>
        <taxon>Vairimorpha</taxon>
    </lineage>
</organism>
<dbReference type="Gene3D" id="3.40.50.80">
    <property type="entry name" value="Nucleotide-binding domain of ferredoxin-NADP reductase (FNR) module"/>
    <property type="match status" value="1"/>
</dbReference>
<dbReference type="InterPro" id="IPR001709">
    <property type="entry name" value="Flavoprot_Pyr_Nucl_cyt_Rdtase"/>
</dbReference>
<dbReference type="GO" id="GO:0010181">
    <property type="term" value="F:FMN binding"/>
    <property type="evidence" value="ECO:0007669"/>
    <property type="project" value="TreeGrafter"/>
</dbReference>
<feature type="domain" description="Oxidoreductase FAD/NAD(P)-binding" evidence="5">
    <location>
        <begin position="264"/>
        <end position="353"/>
    </location>
</feature>
<dbReference type="GeneID" id="36320984"/>
<dbReference type="PANTHER" id="PTHR19384:SF84">
    <property type="entry name" value="METHIONINE SYNTHASE REDUCTASE"/>
    <property type="match status" value="1"/>
</dbReference>
<dbReference type="InterPro" id="IPR023173">
    <property type="entry name" value="NADPH_Cyt_P450_Rdtase_alpha"/>
</dbReference>
<dbReference type="InterPro" id="IPR039261">
    <property type="entry name" value="FNR_nucleotide-bd"/>
</dbReference>
<dbReference type="VEuPathDB" id="MicrosporidiaDB:G9O61_00g013710"/>
<evidence type="ECO:0000313" key="7">
    <source>
        <dbReference type="EMBL" id="KKO74573.1"/>
    </source>
</evidence>
<evidence type="ECO:0000256" key="4">
    <source>
        <dbReference type="ARBA" id="ARBA00023002"/>
    </source>
</evidence>
<dbReference type="OrthoDB" id="1856718at2759"/>
<evidence type="ECO:0000313" key="8">
    <source>
        <dbReference type="Proteomes" id="UP000034350"/>
    </source>
</evidence>
<gene>
    <name evidence="7" type="ORF">AAJ76_5900016370</name>
</gene>
<evidence type="ECO:0000259" key="6">
    <source>
        <dbReference type="Pfam" id="PF00667"/>
    </source>
</evidence>
<feature type="domain" description="Sulfite reductase [NADPH] flavoprotein alpha-component-like FAD-binding" evidence="6">
    <location>
        <begin position="71"/>
        <end position="225"/>
    </location>
</feature>
<evidence type="ECO:0000256" key="3">
    <source>
        <dbReference type="ARBA" id="ARBA00022827"/>
    </source>
</evidence>
<evidence type="ECO:0000256" key="1">
    <source>
        <dbReference type="ARBA" id="ARBA00001974"/>
    </source>
</evidence>
<dbReference type="Pfam" id="PF00667">
    <property type="entry name" value="FAD_binding_1"/>
    <property type="match status" value="1"/>
</dbReference>
<dbReference type="AlphaFoldDB" id="A0A0F9WNI8"/>
<dbReference type="GO" id="GO:0005829">
    <property type="term" value="C:cytosol"/>
    <property type="evidence" value="ECO:0007669"/>
    <property type="project" value="TreeGrafter"/>
</dbReference>
<reference evidence="7 8" key="1">
    <citation type="journal article" date="2015" name="Environ. Microbiol.">
        <title>Genome analyses suggest the presence of polyploidy and recent human-driven expansions in eight global populations of the honeybee pathogen Nosema ceranae.</title>
        <authorList>
            <person name="Pelin A."/>
            <person name="Selman M."/>
            <person name="Aris-Brosou S."/>
            <person name="Farinelli L."/>
            <person name="Corradi N."/>
        </authorList>
    </citation>
    <scope>NUCLEOTIDE SEQUENCE [LARGE SCALE GENOMIC DNA]</scope>
    <source>
        <strain evidence="7 8">PA08 1199</strain>
    </source>
</reference>
<dbReference type="Proteomes" id="UP000034350">
    <property type="component" value="Unassembled WGS sequence"/>
</dbReference>
<comment type="caution">
    <text evidence="7">The sequence shown here is derived from an EMBL/GenBank/DDBJ whole genome shotgun (WGS) entry which is preliminary data.</text>
</comment>
<dbReference type="Gene3D" id="1.20.990.10">
    <property type="entry name" value="NADPH-cytochrome p450 Reductase, Chain A, domain 3"/>
    <property type="match status" value="1"/>
</dbReference>
<dbReference type="InterPro" id="IPR001433">
    <property type="entry name" value="OxRdtase_FAD/NAD-bd"/>
</dbReference>
<dbReference type="GO" id="GO:0050660">
    <property type="term" value="F:flavin adenine dinucleotide binding"/>
    <property type="evidence" value="ECO:0007669"/>
    <property type="project" value="TreeGrafter"/>
</dbReference>
<dbReference type="VEuPathDB" id="MicrosporidiaDB:NCER_101456"/>
<comment type="cofactor">
    <cofactor evidence="1">
        <name>FAD</name>
        <dbReference type="ChEBI" id="CHEBI:57692"/>
    </cofactor>
</comment>
<dbReference type="GO" id="GO:0030586">
    <property type="term" value="F:[methionine synthase] reductase (NADPH) activity"/>
    <property type="evidence" value="ECO:0007669"/>
    <property type="project" value="TreeGrafter"/>
</dbReference>
<keyword evidence="8" id="KW-1185">Reference proteome</keyword>
<dbReference type="Pfam" id="PF00175">
    <property type="entry name" value="NAD_binding_1"/>
    <property type="match status" value="1"/>
</dbReference>
<proteinExistence type="predicted"/>
<dbReference type="RefSeq" id="XP_024330315.1">
    <property type="nucleotide sequence ID" value="XM_024476036.1"/>
</dbReference>
<dbReference type="GO" id="GO:0050667">
    <property type="term" value="P:homocysteine metabolic process"/>
    <property type="evidence" value="ECO:0007669"/>
    <property type="project" value="TreeGrafter"/>
</dbReference>
<keyword evidence="2" id="KW-0285">Flavoprotein</keyword>
<dbReference type="SUPFAM" id="SSF52343">
    <property type="entry name" value="Ferredoxin reductase-like, C-terminal NADP-linked domain"/>
    <property type="match status" value="1"/>
</dbReference>
<dbReference type="GO" id="GO:0009086">
    <property type="term" value="P:methionine biosynthetic process"/>
    <property type="evidence" value="ECO:0007669"/>
    <property type="project" value="TreeGrafter"/>
</dbReference>
<dbReference type="Gene3D" id="2.40.30.10">
    <property type="entry name" value="Translation factors"/>
    <property type="match status" value="1"/>
</dbReference>
<dbReference type="SUPFAM" id="SSF63380">
    <property type="entry name" value="Riboflavin synthase domain-like"/>
    <property type="match status" value="1"/>
</dbReference>
<sequence>MKFNKLEYNLNVDFVPLNIRNFNKLIIKKTNYTGSYKIKTNENINLIDTNILNIENLFCTWKKVYKVQLNYTLDFVPGDSIGLLCSNNDLLVNEMLSLLEMSGDTLLYIEQVGKTGFQFEGSLRDFFKYIFDFTSLPKKAWLMDISKTSKNKHDIEYLCSKEGVKDYLSIIKNWNNVLDIIYTFQCKPSLEDLIMNCQTIKPRYYSLTNHVNEKCEILVAIIKKGDRYGHVSNFIDMQNYNNLKICHRPSKLFRLNFCKKVLGICTGTGIAPFFSFLKNKEDDQYIKLIYGFRNQEDDLIKDAKYKNTEIIKILSCNKIYVTDYLLQNLNKIKTYIKDGCLVYVCGRPDMQKTIYSIFNENFSEIVKEKRLFFDSWI</sequence>
<evidence type="ECO:0000259" key="5">
    <source>
        <dbReference type="Pfam" id="PF00175"/>
    </source>
</evidence>
<accession>A0A0F9WNI8</accession>
<name>A0A0F9WNI8_9MICR</name>
<dbReference type="PRINTS" id="PR00371">
    <property type="entry name" value="FPNCR"/>
</dbReference>
<keyword evidence="3" id="KW-0274">FAD</keyword>
<dbReference type="PANTHER" id="PTHR19384">
    <property type="entry name" value="NITRIC OXIDE SYNTHASE-RELATED"/>
    <property type="match status" value="1"/>
</dbReference>
<keyword evidence="4" id="KW-0560">Oxidoreductase</keyword>
<dbReference type="EMBL" id="JPQZ01000059">
    <property type="protein sequence ID" value="KKO74573.1"/>
    <property type="molecule type" value="Genomic_DNA"/>
</dbReference>
<evidence type="ECO:0000256" key="2">
    <source>
        <dbReference type="ARBA" id="ARBA00022630"/>
    </source>
</evidence>